<dbReference type="EMBL" id="CAJVPL010001529">
    <property type="protein sequence ID" value="CAG8575698.1"/>
    <property type="molecule type" value="Genomic_DNA"/>
</dbReference>
<dbReference type="Proteomes" id="UP000789831">
    <property type="component" value="Unassembled WGS sequence"/>
</dbReference>
<protein>
    <submittedName>
        <fullName evidence="1">857_t:CDS:1</fullName>
    </submittedName>
</protein>
<sequence length="89" mass="9365">MLSKNLVTLFQLFFVLIFICNNFVVISLPIKRDNDCPPWTCIGINGIETGNAVGGSGIQNTGYGSIIQNSGYGSVIGQNGATGANILVN</sequence>
<proteinExistence type="predicted"/>
<evidence type="ECO:0000313" key="2">
    <source>
        <dbReference type="Proteomes" id="UP000789831"/>
    </source>
</evidence>
<name>A0A9N9BUF7_9GLOM</name>
<evidence type="ECO:0000313" key="1">
    <source>
        <dbReference type="EMBL" id="CAG8575698.1"/>
    </source>
</evidence>
<gene>
    <name evidence="1" type="ORF">AGERDE_LOCUS7867</name>
</gene>
<accession>A0A9N9BUF7</accession>
<keyword evidence="2" id="KW-1185">Reference proteome</keyword>
<reference evidence="1" key="1">
    <citation type="submission" date="2021-06" db="EMBL/GenBank/DDBJ databases">
        <authorList>
            <person name="Kallberg Y."/>
            <person name="Tangrot J."/>
            <person name="Rosling A."/>
        </authorList>
    </citation>
    <scope>NUCLEOTIDE SEQUENCE</scope>
    <source>
        <strain evidence="1">MT106</strain>
    </source>
</reference>
<comment type="caution">
    <text evidence="1">The sequence shown here is derived from an EMBL/GenBank/DDBJ whole genome shotgun (WGS) entry which is preliminary data.</text>
</comment>
<organism evidence="1 2">
    <name type="scientific">Ambispora gerdemannii</name>
    <dbReference type="NCBI Taxonomy" id="144530"/>
    <lineage>
        <taxon>Eukaryota</taxon>
        <taxon>Fungi</taxon>
        <taxon>Fungi incertae sedis</taxon>
        <taxon>Mucoromycota</taxon>
        <taxon>Glomeromycotina</taxon>
        <taxon>Glomeromycetes</taxon>
        <taxon>Archaeosporales</taxon>
        <taxon>Ambisporaceae</taxon>
        <taxon>Ambispora</taxon>
    </lineage>
</organism>
<dbReference type="AlphaFoldDB" id="A0A9N9BUF7"/>